<sequence length="266" mass="28926">MLLQISPRQITPGPRSRRHSGLVPVLAKLRSWTRPASALASSTPSESQKQLWQTAEAICFDVDSTLCIDESIDELATYLGVGHEVAEATARAMQGDAKFEDSLRIRLALMQPSMDQVQRFLDSHPAQLSPGVAELILRLQQRGTRVFLVSGGFRAIIHPIAKSLSIPLDHVYANTILFKEDGTYSGFDEGEHTSRSGGKHSAAVSIKADHGCRRLVMIGDGATDLEARQPGGADMFIGYGGVTERPKIAAAADWYVRSFLPLTDSL</sequence>
<comment type="caution">
    <text evidence="12">The sequence shown here is derived from an EMBL/GenBank/DDBJ whole genome shotgun (WGS) entry which is preliminary data.</text>
</comment>
<keyword evidence="9" id="KW-0718">Serine biosynthesis</keyword>
<evidence type="ECO:0000256" key="10">
    <source>
        <dbReference type="ARBA" id="ARBA00031693"/>
    </source>
</evidence>
<evidence type="ECO:0000256" key="6">
    <source>
        <dbReference type="ARBA" id="ARBA00022723"/>
    </source>
</evidence>
<evidence type="ECO:0000256" key="4">
    <source>
        <dbReference type="ARBA" id="ARBA00012640"/>
    </source>
</evidence>
<keyword evidence="8" id="KW-0460">Magnesium</keyword>
<keyword evidence="5" id="KW-0028">Amino-acid biosynthesis</keyword>
<dbReference type="GO" id="GO:0006564">
    <property type="term" value="P:L-serine biosynthetic process"/>
    <property type="evidence" value="ECO:0007669"/>
    <property type="project" value="UniProtKB-KW"/>
</dbReference>
<evidence type="ECO:0000256" key="7">
    <source>
        <dbReference type="ARBA" id="ARBA00022801"/>
    </source>
</evidence>
<dbReference type="GO" id="GO:0009507">
    <property type="term" value="C:chloroplast"/>
    <property type="evidence" value="ECO:0007669"/>
    <property type="project" value="TreeGrafter"/>
</dbReference>
<comment type="similarity">
    <text evidence="3">Belongs to the HAD-like hydrolase superfamily. SerB family.</text>
</comment>
<keyword evidence="13" id="KW-1185">Reference proteome</keyword>
<dbReference type="Gene3D" id="3.40.50.1000">
    <property type="entry name" value="HAD superfamily/HAD-like"/>
    <property type="match status" value="1"/>
</dbReference>
<dbReference type="GO" id="GO:0000287">
    <property type="term" value="F:magnesium ion binding"/>
    <property type="evidence" value="ECO:0007669"/>
    <property type="project" value="TreeGrafter"/>
</dbReference>
<feature type="active site" description="Proton donor" evidence="11">
    <location>
        <position position="63"/>
    </location>
</feature>
<dbReference type="InterPro" id="IPR004469">
    <property type="entry name" value="PSP"/>
</dbReference>
<keyword evidence="6" id="KW-0479">Metal-binding</keyword>
<evidence type="ECO:0000313" key="13">
    <source>
        <dbReference type="Proteomes" id="UP001485043"/>
    </source>
</evidence>
<dbReference type="AlphaFoldDB" id="A0AAW1TAP0"/>
<evidence type="ECO:0000256" key="1">
    <source>
        <dbReference type="ARBA" id="ARBA00001946"/>
    </source>
</evidence>
<dbReference type="Gene3D" id="1.10.150.210">
    <property type="entry name" value="Phosphoserine phosphatase, domain 2"/>
    <property type="match status" value="1"/>
</dbReference>
<gene>
    <name evidence="12" type="ORF">WJX84_011055</name>
</gene>
<evidence type="ECO:0000256" key="2">
    <source>
        <dbReference type="ARBA" id="ARBA00005135"/>
    </source>
</evidence>
<dbReference type="InterPro" id="IPR050582">
    <property type="entry name" value="HAD-like_SerB"/>
</dbReference>
<evidence type="ECO:0000256" key="9">
    <source>
        <dbReference type="ARBA" id="ARBA00023299"/>
    </source>
</evidence>
<dbReference type="CDD" id="cd04309">
    <property type="entry name" value="HAD_PSP_eu"/>
    <property type="match status" value="1"/>
</dbReference>
<dbReference type="PANTHER" id="PTHR43344">
    <property type="entry name" value="PHOSPHOSERINE PHOSPHATASE"/>
    <property type="match status" value="1"/>
</dbReference>
<evidence type="ECO:0000256" key="5">
    <source>
        <dbReference type="ARBA" id="ARBA00022605"/>
    </source>
</evidence>
<dbReference type="EMBL" id="JALJOV010000245">
    <property type="protein sequence ID" value="KAK9865484.1"/>
    <property type="molecule type" value="Genomic_DNA"/>
</dbReference>
<dbReference type="InterPro" id="IPR036412">
    <property type="entry name" value="HAD-like_sf"/>
</dbReference>
<comment type="cofactor">
    <cofactor evidence="1">
        <name>Mg(2+)</name>
        <dbReference type="ChEBI" id="CHEBI:18420"/>
    </cofactor>
</comment>
<protein>
    <recommendedName>
        <fullName evidence="4">phosphoserine phosphatase</fullName>
        <ecNumber evidence="4">3.1.3.3</ecNumber>
    </recommendedName>
    <alternativeName>
        <fullName evidence="10">O-phosphoserine phosphohydrolase</fullName>
    </alternativeName>
</protein>
<evidence type="ECO:0000256" key="11">
    <source>
        <dbReference type="PIRSR" id="PIRSR604469-1"/>
    </source>
</evidence>
<dbReference type="Proteomes" id="UP001485043">
    <property type="component" value="Unassembled WGS sequence"/>
</dbReference>
<dbReference type="GO" id="GO:0036424">
    <property type="term" value="F:L-phosphoserine phosphatase activity"/>
    <property type="evidence" value="ECO:0007669"/>
    <property type="project" value="InterPro"/>
</dbReference>
<dbReference type="NCBIfam" id="TIGR01488">
    <property type="entry name" value="HAD-SF-IB"/>
    <property type="match status" value="1"/>
</dbReference>
<comment type="pathway">
    <text evidence="2">Amino-acid biosynthesis; L-serine biosynthesis; L-serine from 3-phospho-D-glycerate: step 3/3.</text>
</comment>
<dbReference type="NCBIfam" id="TIGR00338">
    <property type="entry name" value="serB"/>
    <property type="match status" value="1"/>
</dbReference>
<dbReference type="EC" id="3.1.3.3" evidence="4"/>
<evidence type="ECO:0000256" key="8">
    <source>
        <dbReference type="ARBA" id="ARBA00022842"/>
    </source>
</evidence>
<keyword evidence="7" id="KW-0378">Hydrolase</keyword>
<evidence type="ECO:0000256" key="3">
    <source>
        <dbReference type="ARBA" id="ARBA00009184"/>
    </source>
</evidence>
<evidence type="ECO:0000313" key="12">
    <source>
        <dbReference type="EMBL" id="KAK9865484.1"/>
    </source>
</evidence>
<dbReference type="Pfam" id="PF12710">
    <property type="entry name" value="HAD"/>
    <property type="match status" value="1"/>
</dbReference>
<proteinExistence type="inferred from homology"/>
<name>A0AAW1TAP0_9CHLO</name>
<dbReference type="SUPFAM" id="SSF56784">
    <property type="entry name" value="HAD-like"/>
    <property type="match status" value="1"/>
</dbReference>
<dbReference type="InterPro" id="IPR023214">
    <property type="entry name" value="HAD_sf"/>
</dbReference>
<reference evidence="12 13" key="1">
    <citation type="journal article" date="2024" name="Nat. Commun.">
        <title>Phylogenomics reveals the evolutionary origins of lichenization in chlorophyte algae.</title>
        <authorList>
            <person name="Puginier C."/>
            <person name="Libourel C."/>
            <person name="Otte J."/>
            <person name="Skaloud P."/>
            <person name="Haon M."/>
            <person name="Grisel S."/>
            <person name="Petersen M."/>
            <person name="Berrin J.G."/>
            <person name="Delaux P.M."/>
            <person name="Dal Grande F."/>
            <person name="Keller J."/>
        </authorList>
    </citation>
    <scope>NUCLEOTIDE SEQUENCE [LARGE SCALE GENOMIC DNA]</scope>
    <source>
        <strain evidence="12 13">SAG 2523</strain>
    </source>
</reference>
<accession>A0AAW1TAP0</accession>
<dbReference type="PANTHER" id="PTHR43344:SF2">
    <property type="entry name" value="PHOSPHOSERINE PHOSPHATASE"/>
    <property type="match status" value="1"/>
</dbReference>
<organism evidence="12 13">
    <name type="scientific">Apatococcus fuscideae</name>
    <dbReference type="NCBI Taxonomy" id="2026836"/>
    <lineage>
        <taxon>Eukaryota</taxon>
        <taxon>Viridiplantae</taxon>
        <taxon>Chlorophyta</taxon>
        <taxon>core chlorophytes</taxon>
        <taxon>Trebouxiophyceae</taxon>
        <taxon>Chlorellales</taxon>
        <taxon>Chlorellaceae</taxon>
        <taxon>Apatococcus</taxon>
    </lineage>
</organism>
<feature type="active site" description="Nucleophile" evidence="11">
    <location>
        <position position="61"/>
    </location>
</feature>